<evidence type="ECO:0008006" key="3">
    <source>
        <dbReference type="Google" id="ProtNLM"/>
    </source>
</evidence>
<feature type="region of interest" description="Disordered" evidence="1">
    <location>
        <begin position="54"/>
        <end position="81"/>
    </location>
</feature>
<dbReference type="GO" id="GO:0008270">
    <property type="term" value="F:zinc ion binding"/>
    <property type="evidence" value="ECO:0007669"/>
    <property type="project" value="InterPro"/>
</dbReference>
<organism evidence="2">
    <name type="scientific">Tanacetum cinerariifolium</name>
    <name type="common">Dalmatian daisy</name>
    <name type="synonym">Chrysanthemum cinerariifolium</name>
    <dbReference type="NCBI Taxonomy" id="118510"/>
    <lineage>
        <taxon>Eukaryota</taxon>
        <taxon>Viridiplantae</taxon>
        <taxon>Streptophyta</taxon>
        <taxon>Embryophyta</taxon>
        <taxon>Tracheophyta</taxon>
        <taxon>Spermatophyta</taxon>
        <taxon>Magnoliopsida</taxon>
        <taxon>eudicotyledons</taxon>
        <taxon>Gunneridae</taxon>
        <taxon>Pentapetalae</taxon>
        <taxon>asterids</taxon>
        <taxon>campanulids</taxon>
        <taxon>Asterales</taxon>
        <taxon>Asteraceae</taxon>
        <taxon>Asteroideae</taxon>
        <taxon>Anthemideae</taxon>
        <taxon>Anthemidinae</taxon>
        <taxon>Tanacetum</taxon>
    </lineage>
</organism>
<reference evidence="2" key="1">
    <citation type="journal article" date="2019" name="Sci. Rep.">
        <title>Draft genome of Tanacetum cinerariifolium, the natural source of mosquito coil.</title>
        <authorList>
            <person name="Yamashiro T."/>
            <person name="Shiraishi A."/>
            <person name="Satake H."/>
            <person name="Nakayama K."/>
        </authorList>
    </citation>
    <scope>NUCLEOTIDE SEQUENCE</scope>
</reference>
<dbReference type="Gene3D" id="4.10.60.10">
    <property type="entry name" value="Zinc finger, CCHC-type"/>
    <property type="match status" value="1"/>
</dbReference>
<name>A0A699IR90_TANCI</name>
<feature type="compositionally biased region" description="Basic and acidic residues" evidence="1">
    <location>
        <begin position="60"/>
        <end position="69"/>
    </location>
</feature>
<dbReference type="EMBL" id="BKCJ010322665">
    <property type="protein sequence ID" value="GEZ78054.1"/>
    <property type="molecule type" value="Genomic_DNA"/>
</dbReference>
<dbReference type="AlphaFoldDB" id="A0A699IR90"/>
<proteinExistence type="predicted"/>
<dbReference type="GO" id="GO:0003676">
    <property type="term" value="F:nucleic acid binding"/>
    <property type="evidence" value="ECO:0007669"/>
    <property type="project" value="InterPro"/>
</dbReference>
<dbReference type="PANTHER" id="PTHR46888">
    <property type="entry name" value="ZINC KNUCKLE DOMAINCONTAINING PROTEIN-RELATED"/>
    <property type="match status" value="1"/>
</dbReference>
<feature type="compositionally biased region" description="Polar residues" evidence="1">
    <location>
        <begin position="70"/>
        <end position="81"/>
    </location>
</feature>
<accession>A0A699IR90</accession>
<dbReference type="Pfam" id="PF08284">
    <property type="entry name" value="RVP_2"/>
    <property type="match status" value="1"/>
</dbReference>
<dbReference type="PANTHER" id="PTHR46888:SF1">
    <property type="entry name" value="RIBONUCLEASE H"/>
    <property type="match status" value="1"/>
</dbReference>
<sequence length="192" mass="21532">MVLEEADWVEKFIRGLPDNIQRNVIAAEPTRLQDAVCIANNLMDQKLKDYAVKNVKNKRKLDNNQKDNRVQQPPYSKNSSSESEVLTCFEYGRQGHYKNECPKLKNQTRRNKARKKTDEARAKAYVLGGGEANPDSNIVIGTFLLNNHYASMLSDSGADRSFVSSTFGALLDVTPSTLEVGYAVELADMRIS</sequence>
<evidence type="ECO:0000313" key="2">
    <source>
        <dbReference type="EMBL" id="GEZ78054.1"/>
    </source>
</evidence>
<evidence type="ECO:0000256" key="1">
    <source>
        <dbReference type="SAM" id="MobiDB-lite"/>
    </source>
</evidence>
<dbReference type="InterPro" id="IPR036875">
    <property type="entry name" value="Znf_CCHC_sf"/>
</dbReference>
<protein>
    <recommendedName>
        <fullName evidence="3">Reverse transcriptase domain-containing protein</fullName>
    </recommendedName>
</protein>
<comment type="caution">
    <text evidence="2">The sequence shown here is derived from an EMBL/GenBank/DDBJ whole genome shotgun (WGS) entry which is preliminary data.</text>
</comment>
<gene>
    <name evidence="2" type="ORF">Tci_550027</name>
</gene>
<dbReference type="SUPFAM" id="SSF57756">
    <property type="entry name" value="Retrovirus zinc finger-like domains"/>
    <property type="match status" value="1"/>
</dbReference>